<reference evidence="3" key="2">
    <citation type="submission" date="2010-05" db="EMBL/GenBank/DDBJ databases">
        <authorList>
            <person name="Almeida L.G."/>
            <person name="Nicolas M.F."/>
            <person name="Souza R.C."/>
            <person name="Vasconcelos A.T.R."/>
        </authorList>
    </citation>
    <scope>NUCLEOTIDE SEQUENCE</scope>
</reference>
<evidence type="ECO:0000256" key="1">
    <source>
        <dbReference type="SAM" id="MobiDB-lite"/>
    </source>
</evidence>
<dbReference type="OMA" id="TGPQTTE"/>
<reference evidence="3" key="3">
    <citation type="journal article" date="2013" name="Nucleic Acids Res.">
        <title>The genome of Anopheles darlingi, the main neotropical malaria vector.</title>
        <authorList>
            <person name="Marinotti O."/>
            <person name="Cerqueira G.C."/>
            <person name="de Almeida L.G."/>
            <person name="Ferro M.I."/>
            <person name="Loreto E.L."/>
            <person name="Zaha A."/>
            <person name="Teixeira S.M."/>
            <person name="Wespiser A.R."/>
            <person name="Almeida E Silva A."/>
            <person name="Schlindwein A.D."/>
            <person name="Pacheco A.C."/>
            <person name="Silva A.L."/>
            <person name="Graveley B.R."/>
            <person name="Walenz B.P."/>
            <person name="Lima Bde A."/>
            <person name="Ribeiro C.A."/>
            <person name="Nunes-Silva C.G."/>
            <person name="de Carvalho C.R."/>
            <person name="Soares C.M."/>
            <person name="de Menezes C.B."/>
            <person name="Matiolli C."/>
            <person name="Caffrey D."/>
            <person name="Araujo D.A."/>
            <person name="de Oliveira D.M."/>
            <person name="Golenbock D."/>
            <person name="Grisard E.C."/>
            <person name="Fantinatti-Garboggini F."/>
            <person name="de Carvalho F.M."/>
            <person name="Barcellos F.G."/>
            <person name="Prosdocimi F."/>
            <person name="May G."/>
            <person name="Azevedo Junior G.M."/>
            <person name="Guimaraes G.M."/>
            <person name="Goldman G.H."/>
            <person name="Padilha I.Q."/>
            <person name="Batista Jda S."/>
            <person name="Ferro J.A."/>
            <person name="Ribeiro J.M."/>
            <person name="Fietto J.L."/>
            <person name="Dabbas K.M."/>
            <person name="Cerdeira L."/>
            <person name="Agnez-Lima L.F."/>
            <person name="Brocchi M."/>
            <person name="de Carvalho M.O."/>
            <person name="Teixeira Mde M."/>
            <person name="Diniz Maia Mde M."/>
            <person name="Goldman M.H."/>
            <person name="Cruz Schneider M.P."/>
            <person name="Felipe M.S."/>
            <person name="Hungria M."/>
            <person name="Nicolas M.F."/>
            <person name="Pereira M."/>
            <person name="Montes M.A."/>
            <person name="Cantao M.E."/>
            <person name="Vincentz M."/>
            <person name="Rafael M.S."/>
            <person name="Silverman N."/>
            <person name="Stoco P.H."/>
            <person name="Souza R.C."/>
            <person name="Vicentini R."/>
            <person name="Gazzinelli R.T."/>
            <person name="Neves Rde O."/>
            <person name="Silva R."/>
            <person name="Astolfi-Filho S."/>
            <person name="Maciel T.E."/>
            <person name="Urmenyi T.P."/>
            <person name="Tadei W.P."/>
            <person name="Camargo E.P."/>
            <person name="de Vasconcelos A.T."/>
        </authorList>
    </citation>
    <scope>NUCLEOTIDE SEQUENCE</scope>
</reference>
<dbReference type="VEuPathDB" id="VectorBase:ADAR2_003958"/>
<proteinExistence type="predicted"/>
<reference evidence="4" key="4">
    <citation type="submission" date="2015-06" db="UniProtKB">
        <authorList>
            <consortium name="EnsemblMetazoa"/>
        </authorList>
    </citation>
    <scope>IDENTIFICATION</scope>
</reference>
<dbReference type="HOGENOM" id="CLU_096937_0_0_1"/>
<evidence type="ECO:0000313" key="3">
    <source>
        <dbReference type="EMBL" id="ETN61789.1"/>
    </source>
</evidence>
<gene>
    <name evidence="3" type="ORF">AND_006541</name>
</gene>
<reference evidence="3 5" key="1">
    <citation type="journal article" date="2010" name="BMC Genomics">
        <title>Combination of measures distinguishes pre-miRNAs from other stem-loops in the genome of the newly sequenced Anopheles darlingi.</title>
        <authorList>
            <person name="Mendes N.D."/>
            <person name="Freitas A.T."/>
            <person name="Vasconcelos A.T."/>
            <person name="Sagot M.F."/>
        </authorList>
    </citation>
    <scope>NUCLEOTIDE SEQUENCE</scope>
</reference>
<protein>
    <submittedName>
        <fullName evidence="3 4">Uncharacterized protein</fullName>
    </submittedName>
</protein>
<dbReference type="AlphaFoldDB" id="W5JG48"/>
<dbReference type="Proteomes" id="UP000000673">
    <property type="component" value="Unassembled WGS sequence"/>
</dbReference>
<name>W5JG48_ANODA</name>
<feature type="signal peptide" evidence="2">
    <location>
        <begin position="1"/>
        <end position="20"/>
    </location>
</feature>
<evidence type="ECO:0000313" key="4">
    <source>
        <dbReference type="EnsemblMetazoa" id="ADAC006541-PA"/>
    </source>
</evidence>
<evidence type="ECO:0000256" key="2">
    <source>
        <dbReference type="SAM" id="SignalP"/>
    </source>
</evidence>
<dbReference type="VEuPathDB" id="VectorBase:ADAC006541"/>
<feature type="compositionally biased region" description="Low complexity" evidence="1">
    <location>
        <begin position="154"/>
        <end position="170"/>
    </location>
</feature>
<keyword evidence="5" id="KW-1185">Reference proteome</keyword>
<sequence>MRVFGVAVACVALIGATVLAEAPLPGGYPGGNGNGGYGGGGGNGHSNGGFGGNGNGGGFGGNGGGAGGVLLQKPVGQQTSEGLMVDPQLLEQVKMVLLQHEQESASQNGGGSNSGPSTSYGPPRGGMERIIGLMLEQPIQSIPLAEYWQGDQQPPSNSYGPPSGSYGVPQ</sequence>
<feature type="chain" id="PRO_5010155348" evidence="2">
    <location>
        <begin position="21"/>
        <end position="170"/>
    </location>
</feature>
<accession>W5JG48</accession>
<keyword evidence="2" id="KW-0732">Signal</keyword>
<dbReference type="EnsemblMetazoa" id="ADAC006541-RA">
    <property type="protein sequence ID" value="ADAC006541-PA"/>
    <property type="gene ID" value="ADAC006541"/>
</dbReference>
<evidence type="ECO:0000313" key="5">
    <source>
        <dbReference type="Proteomes" id="UP000000673"/>
    </source>
</evidence>
<feature type="region of interest" description="Disordered" evidence="1">
    <location>
        <begin position="144"/>
        <end position="170"/>
    </location>
</feature>
<dbReference type="EMBL" id="ADMH02001613">
    <property type="protein sequence ID" value="ETN61789.1"/>
    <property type="molecule type" value="Genomic_DNA"/>
</dbReference>
<dbReference type="OrthoDB" id="6627027at2759"/>
<organism evidence="3">
    <name type="scientific">Anopheles darlingi</name>
    <name type="common">Mosquito</name>
    <dbReference type="NCBI Taxonomy" id="43151"/>
    <lineage>
        <taxon>Eukaryota</taxon>
        <taxon>Metazoa</taxon>
        <taxon>Ecdysozoa</taxon>
        <taxon>Arthropoda</taxon>
        <taxon>Hexapoda</taxon>
        <taxon>Insecta</taxon>
        <taxon>Pterygota</taxon>
        <taxon>Neoptera</taxon>
        <taxon>Endopterygota</taxon>
        <taxon>Diptera</taxon>
        <taxon>Nematocera</taxon>
        <taxon>Culicoidea</taxon>
        <taxon>Culicidae</taxon>
        <taxon>Anophelinae</taxon>
        <taxon>Anopheles</taxon>
    </lineage>
</organism>
<dbReference type="eggNOG" id="ENOG502S20C">
    <property type="taxonomic scope" value="Eukaryota"/>
</dbReference>
<feature type="region of interest" description="Disordered" evidence="1">
    <location>
        <begin position="102"/>
        <end position="127"/>
    </location>
</feature>